<evidence type="ECO:0000256" key="4">
    <source>
        <dbReference type="ARBA" id="ARBA00022723"/>
    </source>
</evidence>
<gene>
    <name evidence="15" type="primary">galK</name>
    <name evidence="15" type="ORF">D7D48_01255</name>
</gene>
<dbReference type="GO" id="GO:0004335">
    <property type="term" value="F:galactokinase activity"/>
    <property type="evidence" value="ECO:0007669"/>
    <property type="project" value="UniProtKB-UniRule"/>
</dbReference>
<dbReference type="InterPro" id="IPR013750">
    <property type="entry name" value="GHMP_kinase_C_dom"/>
</dbReference>
<dbReference type="PROSITE" id="PS00106">
    <property type="entry name" value="GALACTOKINASE"/>
    <property type="match status" value="1"/>
</dbReference>
<dbReference type="InterPro" id="IPR019539">
    <property type="entry name" value="GalKase_N"/>
</dbReference>
<dbReference type="InterPro" id="IPR019741">
    <property type="entry name" value="Galactokinase_CS"/>
</dbReference>
<dbReference type="Pfam" id="PF08544">
    <property type="entry name" value="GHMP_kinases_C"/>
    <property type="match status" value="1"/>
</dbReference>
<dbReference type="GO" id="GO:0006012">
    <property type="term" value="P:galactose metabolic process"/>
    <property type="evidence" value="ECO:0007669"/>
    <property type="project" value="UniProtKB-UniRule"/>
</dbReference>
<dbReference type="OrthoDB" id="250531at2"/>
<accession>A0A3R8R488</accession>
<dbReference type="NCBIfam" id="TIGR00131">
    <property type="entry name" value="gal_kin"/>
    <property type="match status" value="1"/>
</dbReference>
<dbReference type="AlphaFoldDB" id="A0A3R8R488"/>
<dbReference type="PROSITE" id="PS00627">
    <property type="entry name" value="GHMP_KINASES_ATP"/>
    <property type="match status" value="1"/>
</dbReference>
<evidence type="ECO:0000256" key="2">
    <source>
        <dbReference type="ARBA" id="ARBA00022490"/>
    </source>
</evidence>
<name>A0A3R8R488_9SPHN</name>
<keyword evidence="7" id="KW-0067">ATP-binding</keyword>
<comment type="caution">
    <text evidence="15">The sequence shown here is derived from an EMBL/GenBank/DDBJ whole genome shotgun (WGS) entry which is preliminary data.</text>
</comment>
<feature type="domain" description="GHMP kinase C-terminal" evidence="13">
    <location>
        <begin position="284"/>
        <end position="364"/>
    </location>
</feature>
<reference evidence="15 16" key="1">
    <citation type="submission" date="2018-12" db="EMBL/GenBank/DDBJ databases">
        <authorList>
            <person name="Kim S.-J."/>
            <person name="Jung G.-Y."/>
        </authorList>
    </citation>
    <scope>NUCLEOTIDE SEQUENCE [LARGE SCALE GENOMIC DNA]</scope>
    <source>
        <strain evidence="15 16">03SU3-P</strain>
    </source>
</reference>
<evidence type="ECO:0000256" key="6">
    <source>
        <dbReference type="ARBA" id="ARBA00022777"/>
    </source>
</evidence>
<dbReference type="SUPFAM" id="SSF54211">
    <property type="entry name" value="Ribosomal protein S5 domain 2-like"/>
    <property type="match status" value="1"/>
</dbReference>
<dbReference type="Gene3D" id="3.30.230.10">
    <property type="match status" value="1"/>
</dbReference>
<keyword evidence="10" id="KW-0119">Carbohydrate metabolism</keyword>
<keyword evidence="6 15" id="KW-0418">Kinase</keyword>
<dbReference type="GO" id="GO:0005829">
    <property type="term" value="C:cytosol"/>
    <property type="evidence" value="ECO:0007669"/>
    <property type="project" value="TreeGrafter"/>
</dbReference>
<feature type="domain" description="GHMP kinase N-terminal" evidence="12">
    <location>
        <begin position="100"/>
        <end position="186"/>
    </location>
</feature>
<keyword evidence="5" id="KW-0547">Nucleotide-binding</keyword>
<dbReference type="InterPro" id="IPR006204">
    <property type="entry name" value="GHMP_kinase_N_dom"/>
</dbReference>
<feature type="domain" description="Galactokinase N-terminal" evidence="14">
    <location>
        <begin position="15"/>
        <end position="62"/>
    </location>
</feature>
<evidence type="ECO:0000256" key="11">
    <source>
        <dbReference type="NCBIfam" id="TIGR00131"/>
    </source>
</evidence>
<dbReference type="PRINTS" id="PR00473">
    <property type="entry name" value="GALCTOKINASE"/>
</dbReference>
<keyword evidence="16" id="KW-1185">Reference proteome</keyword>
<dbReference type="InterPro" id="IPR006203">
    <property type="entry name" value="GHMP_knse_ATP-bd_CS"/>
</dbReference>
<dbReference type="SUPFAM" id="SSF55060">
    <property type="entry name" value="GHMP Kinase, C-terminal domain"/>
    <property type="match status" value="1"/>
</dbReference>
<dbReference type="Gene3D" id="3.30.70.890">
    <property type="entry name" value="GHMP kinase, C-terminal domain"/>
    <property type="match status" value="1"/>
</dbReference>
<evidence type="ECO:0000256" key="7">
    <source>
        <dbReference type="ARBA" id="ARBA00022840"/>
    </source>
</evidence>
<dbReference type="RefSeq" id="WP_125229571.1">
    <property type="nucleotide sequence ID" value="NZ_RWJI01000001.1"/>
</dbReference>
<keyword evidence="4" id="KW-0479">Metal-binding</keyword>
<keyword evidence="3 15" id="KW-0808">Transferase</keyword>
<dbReference type="InterPro" id="IPR036554">
    <property type="entry name" value="GHMP_kinase_C_sf"/>
</dbReference>
<evidence type="ECO:0000256" key="9">
    <source>
        <dbReference type="ARBA" id="ARBA00023144"/>
    </source>
</evidence>
<evidence type="ECO:0000313" key="15">
    <source>
        <dbReference type="EMBL" id="RRQ51557.1"/>
    </source>
</evidence>
<dbReference type="Pfam" id="PF00288">
    <property type="entry name" value="GHMP_kinases_N"/>
    <property type="match status" value="1"/>
</dbReference>
<dbReference type="GO" id="GO:0046872">
    <property type="term" value="F:metal ion binding"/>
    <property type="evidence" value="ECO:0007669"/>
    <property type="project" value="UniProtKB-KW"/>
</dbReference>
<comment type="similarity">
    <text evidence="1">Belongs to the GHMP kinase family. GalK subfamily.</text>
</comment>
<organism evidence="15 16">
    <name type="scientific">Sphingorhabdus wooponensis</name>
    <dbReference type="NCBI Taxonomy" id="940136"/>
    <lineage>
        <taxon>Bacteria</taxon>
        <taxon>Pseudomonadati</taxon>
        <taxon>Pseudomonadota</taxon>
        <taxon>Alphaproteobacteria</taxon>
        <taxon>Sphingomonadales</taxon>
        <taxon>Sphingomonadaceae</taxon>
        <taxon>Sphingorhabdus</taxon>
    </lineage>
</organism>
<evidence type="ECO:0000256" key="10">
    <source>
        <dbReference type="ARBA" id="ARBA00023277"/>
    </source>
</evidence>
<dbReference type="FunFam" id="3.30.230.10:FF:000017">
    <property type="entry name" value="Galactokinase"/>
    <property type="match status" value="1"/>
</dbReference>
<dbReference type="PANTHER" id="PTHR10457:SF7">
    <property type="entry name" value="GALACTOKINASE-RELATED"/>
    <property type="match status" value="1"/>
</dbReference>
<evidence type="ECO:0000259" key="12">
    <source>
        <dbReference type="Pfam" id="PF00288"/>
    </source>
</evidence>
<proteinExistence type="inferred from homology"/>
<dbReference type="PANTHER" id="PTHR10457">
    <property type="entry name" value="MEVALONATE KINASE/GALACTOKINASE"/>
    <property type="match status" value="1"/>
</dbReference>
<evidence type="ECO:0000256" key="8">
    <source>
        <dbReference type="ARBA" id="ARBA00022842"/>
    </source>
</evidence>
<dbReference type="InterPro" id="IPR006206">
    <property type="entry name" value="Mevalonate/galactokinase"/>
</dbReference>
<protein>
    <recommendedName>
        <fullName evidence="11">Galactokinase</fullName>
        <ecNumber evidence="11">2.7.1.6</ecNumber>
    </recommendedName>
</protein>
<evidence type="ECO:0000259" key="13">
    <source>
        <dbReference type="Pfam" id="PF08544"/>
    </source>
</evidence>
<keyword evidence="8" id="KW-0460">Magnesium</keyword>
<dbReference type="InterPro" id="IPR014721">
    <property type="entry name" value="Ribsml_uS5_D2-typ_fold_subgr"/>
</dbReference>
<dbReference type="PRINTS" id="PR00959">
    <property type="entry name" value="MEVGALKINASE"/>
</dbReference>
<evidence type="ECO:0000256" key="3">
    <source>
        <dbReference type="ARBA" id="ARBA00022679"/>
    </source>
</evidence>
<evidence type="ECO:0000256" key="1">
    <source>
        <dbReference type="ARBA" id="ARBA00006566"/>
    </source>
</evidence>
<evidence type="ECO:0000259" key="14">
    <source>
        <dbReference type="Pfam" id="PF10509"/>
    </source>
</evidence>
<dbReference type="PIRSF" id="PIRSF000530">
    <property type="entry name" value="Galactokinase"/>
    <property type="match status" value="1"/>
</dbReference>
<dbReference type="Proteomes" id="UP000268553">
    <property type="component" value="Unassembled WGS sequence"/>
</dbReference>
<dbReference type="EC" id="2.7.1.6" evidence="11"/>
<sequence length="385" mass="40246">MNTRDQALLDRVTATFAEHYGHAPDLVVRAPGRVNLIGEHTDYNDGFVLPCAIGPANMVAISTGDDDTVEVVAADFDNARDTFSLQTPPERNLKQPWADYVRGMTLALQNAGHALSGAKMAIAGNLPQGAGLSSSAALAVAVGKAHLALNGIGIDNSRLAQIAQKAECDFVGTQCGIMDQLISAQGKAGHALLIDCRSLELTDAPLSDDVAIMIVHSGVTRGLVDGHYNARRRQCEAAAAAMGVSALRDADLDMLAAANLDAVTTARARHVITENQRTLDAANALAKGDLVTLGTLMAQSHKSMRDDFEITIPAMDDLVAILQYAIGHQGGARMTGGGFGGAAVAIMPRARVADVQAKIESAYKTPKGDAPLIMVERPGPGVSIL</sequence>
<dbReference type="EMBL" id="RWJI01000001">
    <property type="protein sequence ID" value="RRQ51557.1"/>
    <property type="molecule type" value="Genomic_DNA"/>
</dbReference>
<dbReference type="InterPro" id="IPR020568">
    <property type="entry name" value="Ribosomal_Su5_D2-typ_SF"/>
</dbReference>
<keyword evidence="2" id="KW-0963">Cytoplasm</keyword>
<keyword evidence="9" id="KW-0299">Galactose metabolism</keyword>
<evidence type="ECO:0000313" key="16">
    <source>
        <dbReference type="Proteomes" id="UP000268553"/>
    </source>
</evidence>
<dbReference type="GO" id="GO:0005524">
    <property type="term" value="F:ATP binding"/>
    <property type="evidence" value="ECO:0007669"/>
    <property type="project" value="UniProtKB-UniRule"/>
</dbReference>
<dbReference type="FunFam" id="3.30.70.890:FF:000001">
    <property type="entry name" value="Galactokinase"/>
    <property type="match status" value="1"/>
</dbReference>
<evidence type="ECO:0000256" key="5">
    <source>
        <dbReference type="ARBA" id="ARBA00022741"/>
    </source>
</evidence>
<dbReference type="Pfam" id="PF10509">
    <property type="entry name" value="GalKase_gal_bdg"/>
    <property type="match status" value="1"/>
</dbReference>
<dbReference type="InterPro" id="IPR000705">
    <property type="entry name" value="Galactokinase"/>
</dbReference>